<dbReference type="Gene3D" id="3.30.70.100">
    <property type="match status" value="1"/>
</dbReference>
<dbReference type="Proteomes" id="UP000275078">
    <property type="component" value="Unassembled WGS sequence"/>
</dbReference>
<dbReference type="GO" id="GO:0016491">
    <property type="term" value="F:oxidoreductase activity"/>
    <property type="evidence" value="ECO:0007669"/>
    <property type="project" value="InterPro"/>
</dbReference>
<dbReference type="AlphaFoldDB" id="A0A3N4IKD1"/>
<dbReference type="SUPFAM" id="SSF54909">
    <property type="entry name" value="Dimeric alpha+beta barrel"/>
    <property type="match status" value="1"/>
</dbReference>
<dbReference type="InterPro" id="IPR009799">
    <property type="entry name" value="EthD_dom"/>
</dbReference>
<protein>
    <recommendedName>
        <fullName evidence="2">EthD domain-containing protein</fullName>
    </recommendedName>
</protein>
<name>A0A3N4IKD1_ASCIM</name>
<dbReference type="EMBL" id="ML119649">
    <property type="protein sequence ID" value="RPA86603.1"/>
    <property type="molecule type" value="Genomic_DNA"/>
</dbReference>
<keyword evidence="4" id="KW-1185">Reference proteome</keyword>
<comment type="similarity">
    <text evidence="1">Belongs to the tpcK family.</text>
</comment>
<gene>
    <name evidence="3" type="ORF">BJ508DRAFT_136032</name>
</gene>
<accession>A0A3N4IKD1</accession>
<evidence type="ECO:0000313" key="4">
    <source>
        <dbReference type="Proteomes" id="UP000275078"/>
    </source>
</evidence>
<reference evidence="3 4" key="1">
    <citation type="journal article" date="2018" name="Nat. Ecol. Evol.">
        <title>Pezizomycetes genomes reveal the molecular basis of ectomycorrhizal truffle lifestyle.</title>
        <authorList>
            <person name="Murat C."/>
            <person name="Payen T."/>
            <person name="Noel B."/>
            <person name="Kuo A."/>
            <person name="Morin E."/>
            <person name="Chen J."/>
            <person name="Kohler A."/>
            <person name="Krizsan K."/>
            <person name="Balestrini R."/>
            <person name="Da Silva C."/>
            <person name="Montanini B."/>
            <person name="Hainaut M."/>
            <person name="Levati E."/>
            <person name="Barry K.W."/>
            <person name="Belfiori B."/>
            <person name="Cichocki N."/>
            <person name="Clum A."/>
            <person name="Dockter R.B."/>
            <person name="Fauchery L."/>
            <person name="Guy J."/>
            <person name="Iotti M."/>
            <person name="Le Tacon F."/>
            <person name="Lindquist E.A."/>
            <person name="Lipzen A."/>
            <person name="Malagnac F."/>
            <person name="Mello A."/>
            <person name="Molinier V."/>
            <person name="Miyauchi S."/>
            <person name="Poulain J."/>
            <person name="Riccioni C."/>
            <person name="Rubini A."/>
            <person name="Sitrit Y."/>
            <person name="Splivallo R."/>
            <person name="Traeger S."/>
            <person name="Wang M."/>
            <person name="Zifcakova L."/>
            <person name="Wipf D."/>
            <person name="Zambonelli A."/>
            <person name="Paolocci F."/>
            <person name="Nowrousian M."/>
            <person name="Ottonello S."/>
            <person name="Baldrian P."/>
            <person name="Spatafora J.W."/>
            <person name="Henrissat B."/>
            <person name="Nagy L.G."/>
            <person name="Aury J.M."/>
            <person name="Wincker P."/>
            <person name="Grigoriev I.V."/>
            <person name="Bonfante P."/>
            <person name="Martin F.M."/>
        </authorList>
    </citation>
    <scope>NUCLEOTIDE SEQUENCE [LARGE SCALE GENOMIC DNA]</scope>
    <source>
        <strain evidence="3 4">RN42</strain>
    </source>
</reference>
<evidence type="ECO:0000313" key="3">
    <source>
        <dbReference type="EMBL" id="RPA86603.1"/>
    </source>
</evidence>
<sequence>MSAPSTTTTTSTKPIVLTIIFSPLPTITASAFHHHLSTVHAPLAVPIFARHKVLKYQISHNVAKIRDKLQPLFPAPPRDAQDDDWEKVGDDLGLLQGEAVVQVWFRDEESYRGLTEDAEFREKMGGDAAGFVDVEKTRVTVGWGEVVMG</sequence>
<dbReference type="InterPro" id="IPR011008">
    <property type="entry name" value="Dimeric_a/b-barrel"/>
</dbReference>
<evidence type="ECO:0000256" key="1">
    <source>
        <dbReference type="ARBA" id="ARBA00005986"/>
    </source>
</evidence>
<proteinExistence type="inferred from homology"/>
<evidence type="ECO:0000259" key="2">
    <source>
        <dbReference type="Pfam" id="PF07110"/>
    </source>
</evidence>
<dbReference type="Pfam" id="PF07110">
    <property type="entry name" value="EthD"/>
    <property type="match status" value="1"/>
</dbReference>
<organism evidence="3 4">
    <name type="scientific">Ascobolus immersus RN42</name>
    <dbReference type="NCBI Taxonomy" id="1160509"/>
    <lineage>
        <taxon>Eukaryota</taxon>
        <taxon>Fungi</taxon>
        <taxon>Dikarya</taxon>
        <taxon>Ascomycota</taxon>
        <taxon>Pezizomycotina</taxon>
        <taxon>Pezizomycetes</taxon>
        <taxon>Pezizales</taxon>
        <taxon>Ascobolaceae</taxon>
        <taxon>Ascobolus</taxon>
    </lineage>
</organism>
<feature type="domain" description="EthD" evidence="2">
    <location>
        <begin position="25"/>
        <end position="134"/>
    </location>
</feature>